<comment type="caution">
    <text evidence="3">The sequence shown here is derived from an EMBL/GenBank/DDBJ whole genome shotgun (WGS) entry which is preliminary data.</text>
</comment>
<name>A0A940PH86_9ENTE</name>
<keyword evidence="1" id="KW-0547">Nucleotide-binding</keyword>
<dbReference type="SUPFAM" id="SSF56059">
    <property type="entry name" value="Glutathione synthetase ATP-binding domain-like"/>
    <property type="match status" value="1"/>
</dbReference>
<keyword evidence="3" id="KW-0436">Ligase</keyword>
<organism evidence="3 4">
    <name type="scientific">Vagococcus allomyrinae</name>
    <dbReference type="NCBI Taxonomy" id="2794353"/>
    <lineage>
        <taxon>Bacteria</taxon>
        <taxon>Bacillati</taxon>
        <taxon>Bacillota</taxon>
        <taxon>Bacilli</taxon>
        <taxon>Lactobacillales</taxon>
        <taxon>Enterococcaceae</taxon>
        <taxon>Vagococcus</taxon>
    </lineage>
</organism>
<dbReference type="Proteomes" id="UP000674938">
    <property type="component" value="Unassembled WGS sequence"/>
</dbReference>
<evidence type="ECO:0000313" key="4">
    <source>
        <dbReference type="Proteomes" id="UP000674938"/>
    </source>
</evidence>
<dbReference type="GO" id="GO:0005524">
    <property type="term" value="F:ATP binding"/>
    <property type="evidence" value="ECO:0007669"/>
    <property type="project" value="UniProtKB-UniRule"/>
</dbReference>
<sequence>MGEKIMKNNKFQPILLGSDINVYGMARSFHEEYGIVSDAYASTALAPTKYSAIVNVHVEPGFDTDPVFINTMRKIGKEKKKDVTYLLIACGDGYVELVGRHKEELSEFFICPYINEELMEKLTNKVSFYSICEQYELPYPDTYIITKDLVEKGDLKIPFSFPVALKAANSIEYLDVDFAGRKKAYVLDSLEEVKDICQKIYQCGYTSEMVCQDFIPGGDENMRVLNAYVDQDSKVRMMCLGHPLLEDPSPASIGNYSAILPDFNQEIYDRIKSFLERIGYVGFANFDMKYDTRDQQYKLFEINIRQGRSSYYVTWNGYNLAKYLVEDRIMNTPFEQTTFAKSQKLWLGAPESVLKKYAKDGADKEQALALIAAKQCGHTLFYSKDMNLRRYILMKYAYYNYKKGFKTYFSEK</sequence>
<dbReference type="AlphaFoldDB" id="A0A940PH86"/>
<dbReference type="InterPro" id="IPR011761">
    <property type="entry name" value="ATP-grasp"/>
</dbReference>
<reference evidence="3" key="1">
    <citation type="submission" date="2020-12" db="EMBL/GenBank/DDBJ databases">
        <title>Vagococcus allomyrinae sp. nov. and Enterococcus lavae sp. nov., isolated from the larvae of Allomyrina dichotoma.</title>
        <authorList>
            <person name="Lee S.D."/>
        </authorList>
    </citation>
    <scope>NUCLEOTIDE SEQUENCE</scope>
    <source>
        <strain evidence="3">BWB3-3</strain>
    </source>
</reference>
<dbReference type="Gene3D" id="3.30.470.20">
    <property type="entry name" value="ATP-grasp fold, B domain"/>
    <property type="match status" value="1"/>
</dbReference>
<evidence type="ECO:0000313" key="3">
    <source>
        <dbReference type="EMBL" id="MBP1042878.1"/>
    </source>
</evidence>
<keyword evidence="4" id="KW-1185">Reference proteome</keyword>
<dbReference type="GO" id="GO:0046872">
    <property type="term" value="F:metal ion binding"/>
    <property type="evidence" value="ECO:0007669"/>
    <property type="project" value="InterPro"/>
</dbReference>
<proteinExistence type="predicted"/>
<evidence type="ECO:0000259" key="2">
    <source>
        <dbReference type="PROSITE" id="PS50975"/>
    </source>
</evidence>
<evidence type="ECO:0000256" key="1">
    <source>
        <dbReference type="PROSITE-ProRule" id="PRU00409"/>
    </source>
</evidence>
<dbReference type="EMBL" id="JAEEGA010000012">
    <property type="protein sequence ID" value="MBP1042878.1"/>
    <property type="molecule type" value="Genomic_DNA"/>
</dbReference>
<gene>
    <name evidence="3" type="ORF">I6N95_17820</name>
</gene>
<dbReference type="PROSITE" id="PS50975">
    <property type="entry name" value="ATP_GRASP"/>
    <property type="match status" value="1"/>
</dbReference>
<keyword evidence="1" id="KW-0067">ATP-binding</keyword>
<feature type="domain" description="ATP-grasp" evidence="2">
    <location>
        <begin position="129"/>
        <end position="329"/>
    </location>
</feature>
<dbReference type="GO" id="GO:0016874">
    <property type="term" value="F:ligase activity"/>
    <property type="evidence" value="ECO:0007669"/>
    <property type="project" value="UniProtKB-KW"/>
</dbReference>
<protein>
    <submittedName>
        <fullName evidence="3">Carboxylate--amine ligase</fullName>
    </submittedName>
</protein>
<accession>A0A940PH86</accession>